<proteinExistence type="inferred from homology"/>
<evidence type="ECO:0000256" key="4">
    <source>
        <dbReference type="ARBA" id="ARBA00022801"/>
    </source>
</evidence>
<sequence>MVKAYTIVLVQTPVGYLLINRAKPPYQGLWNGLGGKVEPNETPSAGAIREVAEECGLVLPAVTACGLVHWLVDDRLQGELYLFSGVSTSMPSLPQATREGVLAAFDRQWLTASQNQGLVPDLAAMLPLFWAGQAGEYLSHFAGERFLGLEQVAND</sequence>
<keyword evidence="5" id="KW-0460">Magnesium</keyword>
<dbReference type="SUPFAM" id="SSF55811">
    <property type="entry name" value="Nudix"/>
    <property type="match status" value="1"/>
</dbReference>
<reference evidence="8" key="1">
    <citation type="journal article" date="2019" name="Int. J. Syst. Evol. Microbiol.">
        <title>The Global Catalogue of Microorganisms (GCM) 10K type strain sequencing project: providing services to taxonomists for standard genome sequencing and annotation.</title>
        <authorList>
            <consortium name="The Broad Institute Genomics Platform"/>
            <consortium name="The Broad Institute Genome Sequencing Center for Infectious Disease"/>
            <person name="Wu L."/>
            <person name="Ma J."/>
        </authorList>
    </citation>
    <scope>NUCLEOTIDE SEQUENCE [LARGE SCALE GENOMIC DNA]</scope>
    <source>
        <strain evidence="8">CCM 8903</strain>
    </source>
</reference>
<dbReference type="InterPro" id="IPR015797">
    <property type="entry name" value="NUDIX_hydrolase-like_dom_sf"/>
</dbReference>
<feature type="domain" description="Nudix hydrolase" evidence="6">
    <location>
        <begin position="1"/>
        <end position="133"/>
    </location>
</feature>
<accession>A0ABW4E8A7</accession>
<organism evidence="7 8">
    <name type="scientific">Lacticaseibacillus baoqingensis</name>
    <dbReference type="NCBI Taxonomy" id="2486013"/>
    <lineage>
        <taxon>Bacteria</taxon>
        <taxon>Bacillati</taxon>
        <taxon>Bacillota</taxon>
        <taxon>Bacilli</taxon>
        <taxon>Lactobacillales</taxon>
        <taxon>Lactobacillaceae</taxon>
        <taxon>Lacticaseibacillus</taxon>
    </lineage>
</organism>
<dbReference type="Proteomes" id="UP001597252">
    <property type="component" value="Unassembled WGS sequence"/>
</dbReference>
<gene>
    <name evidence="7" type="ORF">ACFQ5J_12915</name>
</gene>
<keyword evidence="3" id="KW-0479">Metal-binding</keyword>
<dbReference type="EMBL" id="JBHTON010000053">
    <property type="protein sequence ID" value="MFD1486127.1"/>
    <property type="molecule type" value="Genomic_DNA"/>
</dbReference>
<comment type="similarity">
    <text evidence="2">Belongs to the Nudix hydrolase family.</text>
</comment>
<name>A0ABW4E8A7_9LACO</name>
<evidence type="ECO:0000313" key="8">
    <source>
        <dbReference type="Proteomes" id="UP001597252"/>
    </source>
</evidence>
<dbReference type="Gene3D" id="3.90.79.10">
    <property type="entry name" value="Nucleoside Triphosphate Pyrophosphohydrolase"/>
    <property type="match status" value="1"/>
</dbReference>
<comment type="cofactor">
    <cofactor evidence="1">
        <name>Mg(2+)</name>
        <dbReference type="ChEBI" id="CHEBI:18420"/>
    </cofactor>
</comment>
<evidence type="ECO:0000259" key="6">
    <source>
        <dbReference type="PROSITE" id="PS51462"/>
    </source>
</evidence>
<evidence type="ECO:0000256" key="2">
    <source>
        <dbReference type="ARBA" id="ARBA00005582"/>
    </source>
</evidence>
<dbReference type="InterPro" id="IPR000086">
    <property type="entry name" value="NUDIX_hydrolase_dom"/>
</dbReference>
<keyword evidence="8" id="KW-1185">Reference proteome</keyword>
<dbReference type="PANTHER" id="PTHR43758">
    <property type="entry name" value="7,8-DIHYDRO-8-OXOGUANINE TRIPHOSPHATASE"/>
    <property type="match status" value="1"/>
</dbReference>
<dbReference type="PANTHER" id="PTHR43758:SF8">
    <property type="entry name" value="8-OXO-DGTP DIPHOSPHATASE YTKD-RELATED"/>
    <property type="match status" value="1"/>
</dbReference>
<dbReference type="InterPro" id="IPR020084">
    <property type="entry name" value="NUDIX_hydrolase_CS"/>
</dbReference>
<keyword evidence="4" id="KW-0378">Hydrolase</keyword>
<dbReference type="RefSeq" id="WP_125749892.1">
    <property type="nucleotide sequence ID" value="NZ_JBHTON010000053.1"/>
</dbReference>
<evidence type="ECO:0000256" key="3">
    <source>
        <dbReference type="ARBA" id="ARBA00022723"/>
    </source>
</evidence>
<evidence type="ECO:0000313" key="7">
    <source>
        <dbReference type="EMBL" id="MFD1486127.1"/>
    </source>
</evidence>
<evidence type="ECO:0000256" key="1">
    <source>
        <dbReference type="ARBA" id="ARBA00001946"/>
    </source>
</evidence>
<protein>
    <submittedName>
        <fullName evidence="7">NUDIX domain-containing protein</fullName>
    </submittedName>
</protein>
<comment type="caution">
    <text evidence="7">The sequence shown here is derived from an EMBL/GenBank/DDBJ whole genome shotgun (WGS) entry which is preliminary data.</text>
</comment>
<dbReference type="PROSITE" id="PS00893">
    <property type="entry name" value="NUDIX_BOX"/>
    <property type="match status" value="1"/>
</dbReference>
<dbReference type="PROSITE" id="PS51462">
    <property type="entry name" value="NUDIX"/>
    <property type="match status" value="1"/>
</dbReference>
<dbReference type="Pfam" id="PF00293">
    <property type="entry name" value="NUDIX"/>
    <property type="match status" value="1"/>
</dbReference>
<evidence type="ECO:0000256" key="5">
    <source>
        <dbReference type="ARBA" id="ARBA00022842"/>
    </source>
</evidence>